<dbReference type="GO" id="GO:0015074">
    <property type="term" value="P:DNA integration"/>
    <property type="evidence" value="ECO:0007669"/>
    <property type="project" value="InterPro"/>
</dbReference>
<gene>
    <name evidence="3" type="ORF">RRG08_039825</name>
</gene>
<dbReference type="InterPro" id="IPR036397">
    <property type="entry name" value="RNaseH_sf"/>
</dbReference>
<accession>A0AAE0Z703</accession>
<dbReference type="PANTHER" id="PTHR37984">
    <property type="entry name" value="PROTEIN CBG26694"/>
    <property type="match status" value="1"/>
</dbReference>
<organism evidence="3 4">
    <name type="scientific">Elysia crispata</name>
    <name type="common">lettuce slug</name>
    <dbReference type="NCBI Taxonomy" id="231223"/>
    <lineage>
        <taxon>Eukaryota</taxon>
        <taxon>Metazoa</taxon>
        <taxon>Spiralia</taxon>
        <taxon>Lophotrochozoa</taxon>
        <taxon>Mollusca</taxon>
        <taxon>Gastropoda</taxon>
        <taxon>Heterobranchia</taxon>
        <taxon>Euthyneura</taxon>
        <taxon>Panpulmonata</taxon>
        <taxon>Sacoglossa</taxon>
        <taxon>Placobranchoidea</taxon>
        <taxon>Plakobranchidae</taxon>
        <taxon>Elysia</taxon>
    </lineage>
</organism>
<dbReference type="InterPro" id="IPR001584">
    <property type="entry name" value="Integrase_cat-core"/>
</dbReference>
<dbReference type="AlphaFoldDB" id="A0AAE0Z703"/>
<proteinExistence type="predicted"/>
<evidence type="ECO:0000313" key="3">
    <source>
        <dbReference type="EMBL" id="KAK3763895.1"/>
    </source>
</evidence>
<comment type="caution">
    <text evidence="3">The sequence shown here is derived from an EMBL/GenBank/DDBJ whole genome shotgun (WGS) entry which is preliminary data.</text>
</comment>
<dbReference type="InterPro" id="IPR050951">
    <property type="entry name" value="Retrovirus_Pol_polyprotein"/>
</dbReference>
<feature type="region of interest" description="Disordered" evidence="1">
    <location>
        <begin position="193"/>
        <end position="279"/>
    </location>
</feature>
<dbReference type="FunFam" id="3.30.420.10:FF:000063">
    <property type="entry name" value="Retrovirus-related Pol polyprotein from transposon 297-like Protein"/>
    <property type="match status" value="1"/>
</dbReference>
<protein>
    <recommendedName>
        <fullName evidence="2">Integrase catalytic domain-containing protein</fullName>
    </recommendedName>
</protein>
<dbReference type="Gene3D" id="3.30.420.10">
    <property type="entry name" value="Ribonuclease H-like superfamily/Ribonuclease H"/>
    <property type="match status" value="1"/>
</dbReference>
<feature type="compositionally biased region" description="Polar residues" evidence="1">
    <location>
        <begin position="216"/>
        <end position="234"/>
    </location>
</feature>
<dbReference type="SUPFAM" id="SSF53098">
    <property type="entry name" value="Ribonuclease H-like"/>
    <property type="match status" value="1"/>
</dbReference>
<dbReference type="GO" id="GO:0003676">
    <property type="term" value="F:nucleic acid binding"/>
    <property type="evidence" value="ECO:0007669"/>
    <property type="project" value="InterPro"/>
</dbReference>
<evidence type="ECO:0000313" key="4">
    <source>
        <dbReference type="Proteomes" id="UP001283361"/>
    </source>
</evidence>
<evidence type="ECO:0000256" key="1">
    <source>
        <dbReference type="SAM" id="MobiDB-lite"/>
    </source>
</evidence>
<dbReference type="InterPro" id="IPR012337">
    <property type="entry name" value="RNaseH-like_sf"/>
</dbReference>
<name>A0AAE0Z703_9GAST</name>
<dbReference type="Pfam" id="PF00665">
    <property type="entry name" value="rve"/>
    <property type="match status" value="1"/>
</dbReference>
<reference evidence="3" key="1">
    <citation type="journal article" date="2023" name="G3 (Bethesda)">
        <title>A reference genome for the long-term kleptoplast-retaining sea slug Elysia crispata morphotype clarki.</title>
        <authorList>
            <person name="Eastman K.E."/>
            <person name="Pendleton A.L."/>
            <person name="Shaikh M.A."/>
            <person name="Suttiyut T."/>
            <person name="Ogas R."/>
            <person name="Tomko P."/>
            <person name="Gavelis G."/>
            <person name="Widhalm J.R."/>
            <person name="Wisecaver J.H."/>
        </authorList>
    </citation>
    <scope>NUCLEOTIDE SEQUENCE</scope>
    <source>
        <strain evidence="3">ECLA1</strain>
    </source>
</reference>
<feature type="domain" description="Integrase catalytic" evidence="2">
    <location>
        <begin position="29"/>
        <end position="205"/>
    </location>
</feature>
<evidence type="ECO:0000259" key="2">
    <source>
        <dbReference type="PROSITE" id="PS50994"/>
    </source>
</evidence>
<keyword evidence="4" id="KW-1185">Reference proteome</keyword>
<dbReference type="PROSITE" id="PS50994">
    <property type="entry name" value="INTEGRASE"/>
    <property type="match status" value="1"/>
</dbReference>
<sequence>MMRRTRNTECWPGIKKELKQIAASCDACQKTRPRNQKEPLKQHEEGHIVWEKLGLDFFEFRDRHYLIKVDYFSNFIEVEHMICTTSNTIVKLKQQFARYGIPKLIIPDSGPQFTAEKFKEFTKQWNIVHNTSSPGHLHSNGKAESAVKTIKCLMKRTLSAGTYLFEGLLELRNTPRQDVGHSSAQIMFGRPTRSLLPSKANNNNYSDPEFLAPGNSEVTNNAPSPITDKQSITPSGREAETTRPLVELSRSPNLNEFPDSPNLPDQRSAGVHSDTPRCA</sequence>
<dbReference type="PANTHER" id="PTHR37984:SF8">
    <property type="entry name" value="CCHC-TYPE DOMAIN-CONTAINING PROTEIN"/>
    <property type="match status" value="1"/>
</dbReference>
<dbReference type="EMBL" id="JAWDGP010004486">
    <property type="protein sequence ID" value="KAK3763895.1"/>
    <property type="molecule type" value="Genomic_DNA"/>
</dbReference>
<dbReference type="Proteomes" id="UP001283361">
    <property type="component" value="Unassembled WGS sequence"/>
</dbReference>